<dbReference type="AlphaFoldDB" id="A0A7R9B4L6"/>
<keyword evidence="1" id="KW-0472">Membrane</keyword>
<sequence>MATTTRMKQDLYIGKKLHASNFDELMEQVDLDGKFQRRFNLLYNLVYVVLVAMPYMNLVLVLAVPDHWCYLPGRGQTNMMEGETDAVDGYSKCQMFNISTPVNTSDMWGHRNLEVVGKNLVSLPEPRITLCQECHCQNLVSLFARSITARITYHCQNLVSLFARSVTARIS</sequence>
<gene>
    <name evidence="2" type="ORF">TSIB3V08_LOCUS9599</name>
</gene>
<proteinExistence type="predicted"/>
<keyword evidence="1" id="KW-0812">Transmembrane</keyword>
<dbReference type="EMBL" id="OC005680">
    <property type="protein sequence ID" value="CAD7265566.1"/>
    <property type="molecule type" value="Genomic_DNA"/>
</dbReference>
<accession>A0A7R9B4L6</accession>
<organism evidence="2">
    <name type="scientific">Timema shepardi</name>
    <name type="common">Walking stick</name>
    <dbReference type="NCBI Taxonomy" id="629360"/>
    <lineage>
        <taxon>Eukaryota</taxon>
        <taxon>Metazoa</taxon>
        <taxon>Ecdysozoa</taxon>
        <taxon>Arthropoda</taxon>
        <taxon>Hexapoda</taxon>
        <taxon>Insecta</taxon>
        <taxon>Pterygota</taxon>
        <taxon>Neoptera</taxon>
        <taxon>Polyneoptera</taxon>
        <taxon>Phasmatodea</taxon>
        <taxon>Timematodea</taxon>
        <taxon>Timematoidea</taxon>
        <taxon>Timematidae</taxon>
        <taxon>Timema</taxon>
    </lineage>
</organism>
<feature type="transmembrane region" description="Helical" evidence="1">
    <location>
        <begin position="41"/>
        <end position="64"/>
    </location>
</feature>
<protein>
    <submittedName>
        <fullName evidence="2">Uncharacterized protein</fullName>
    </submittedName>
</protein>
<name>A0A7R9B4L6_TIMSH</name>
<evidence type="ECO:0000256" key="1">
    <source>
        <dbReference type="SAM" id="Phobius"/>
    </source>
</evidence>
<evidence type="ECO:0000313" key="2">
    <source>
        <dbReference type="EMBL" id="CAD7265566.1"/>
    </source>
</evidence>
<keyword evidence="1" id="KW-1133">Transmembrane helix</keyword>
<reference evidence="2" key="1">
    <citation type="submission" date="2020-11" db="EMBL/GenBank/DDBJ databases">
        <authorList>
            <person name="Tran Van P."/>
        </authorList>
    </citation>
    <scope>NUCLEOTIDE SEQUENCE</scope>
</reference>